<reference evidence="2 3" key="1">
    <citation type="submission" date="2016-10" db="EMBL/GenBank/DDBJ databases">
        <authorList>
            <person name="de Groot N.N."/>
        </authorList>
    </citation>
    <scope>NUCLEOTIDE SEQUENCE [LARGE SCALE GENOMIC DNA]</scope>
    <source>
        <strain evidence="2 3">WG14</strain>
    </source>
</reference>
<accession>A0A1G6KQ22</accession>
<dbReference type="NCBIfam" id="TIGR00153">
    <property type="entry name" value="TIGR00153 family protein"/>
    <property type="match status" value="1"/>
</dbReference>
<evidence type="ECO:0000313" key="2">
    <source>
        <dbReference type="EMBL" id="SDC33212.1"/>
    </source>
</evidence>
<dbReference type="EMBL" id="FMYV01000003">
    <property type="protein sequence ID" value="SDC33212.1"/>
    <property type="molecule type" value="Genomic_DNA"/>
</dbReference>
<evidence type="ECO:0008006" key="4">
    <source>
        <dbReference type="Google" id="ProtNLM"/>
    </source>
</evidence>
<dbReference type="InterPro" id="IPR002727">
    <property type="entry name" value="DUF47"/>
</dbReference>
<dbReference type="AlphaFoldDB" id="A0A1G6KQ22"/>
<gene>
    <name evidence="2" type="ORF">SAMN04488588_0845</name>
</gene>
<dbReference type="STRING" id="28234.SAMN04488588_0845"/>
<dbReference type="PANTHER" id="PTHR36536:SF3">
    <property type="entry name" value="UPF0111 PROTEIN HI_1603"/>
    <property type="match status" value="1"/>
</dbReference>
<dbReference type="Gene3D" id="1.20.58.220">
    <property type="entry name" value="Phosphate transport system protein phou homolog 2, domain 2"/>
    <property type="match status" value="1"/>
</dbReference>
<dbReference type="PANTHER" id="PTHR36536">
    <property type="entry name" value="UPF0111 PROTEIN HI_1603"/>
    <property type="match status" value="1"/>
</dbReference>
<name>A0A1G6KQ22_9BACT</name>
<dbReference type="InterPro" id="IPR038078">
    <property type="entry name" value="PhoU-like_sf"/>
</dbReference>
<comment type="similarity">
    <text evidence="1">Belongs to the UPF0111 family.</text>
</comment>
<keyword evidence="3" id="KW-1185">Reference proteome</keyword>
<proteinExistence type="inferred from homology"/>
<dbReference type="SUPFAM" id="SSF109755">
    <property type="entry name" value="PhoU-like"/>
    <property type="match status" value="1"/>
</dbReference>
<dbReference type="InterPro" id="IPR018445">
    <property type="entry name" value="Put_Phosphate_transp_reg"/>
</dbReference>
<evidence type="ECO:0000256" key="1">
    <source>
        <dbReference type="ARBA" id="ARBA00008591"/>
    </source>
</evidence>
<dbReference type="RefSeq" id="WP_091403086.1">
    <property type="nucleotide sequence ID" value="NZ_FMYV01000003.1"/>
</dbReference>
<evidence type="ECO:0000313" key="3">
    <source>
        <dbReference type="Proteomes" id="UP000199322"/>
    </source>
</evidence>
<protein>
    <recommendedName>
        <fullName evidence="4">TIGR00153 family protein</fullName>
    </recommendedName>
</protein>
<dbReference type="Proteomes" id="UP000199322">
    <property type="component" value="Unassembled WGS sequence"/>
</dbReference>
<organism evidence="2 3">
    <name type="scientific">Geotoga petraea</name>
    <dbReference type="NCBI Taxonomy" id="28234"/>
    <lineage>
        <taxon>Bacteria</taxon>
        <taxon>Thermotogati</taxon>
        <taxon>Thermotogota</taxon>
        <taxon>Thermotogae</taxon>
        <taxon>Petrotogales</taxon>
        <taxon>Petrotogaceae</taxon>
        <taxon>Geotoga</taxon>
    </lineage>
</organism>
<dbReference type="Pfam" id="PF01865">
    <property type="entry name" value="PhoU_div"/>
    <property type="match status" value="1"/>
</dbReference>
<sequence length="214" mass="25054">MKLFFGKKENNIITMFRKHLDKVEEGIELLDDVIKDYMKSNNYRELCEKIDSIENQADVLRRGIEKEMYKGGFLPNFRGDLLGIIESVDKVMNKTESVSDIFYYETPYIPEELKDEFIKLSEEVITTYKHLKTAIESIFDNIDDASEIIKEVEKSEHNADIHEKNIKEIVFKMNLALSQKLHIKQICENLGDIADRAENTSDRLNILLMKRNIK</sequence>